<gene>
    <name evidence="1" type="ORF">OSB04_001370</name>
</gene>
<evidence type="ECO:0000313" key="1">
    <source>
        <dbReference type="EMBL" id="KAJ9565404.1"/>
    </source>
</evidence>
<proteinExistence type="predicted"/>
<dbReference type="EMBL" id="JARYMX010000001">
    <property type="protein sequence ID" value="KAJ9565404.1"/>
    <property type="molecule type" value="Genomic_DNA"/>
</dbReference>
<reference evidence="1" key="1">
    <citation type="submission" date="2023-03" db="EMBL/GenBank/DDBJ databases">
        <title>Chromosome-scale reference genome and RAD-based genetic map of yellow starthistle (Centaurea solstitialis) reveal putative structural variation and QTLs associated with invader traits.</title>
        <authorList>
            <person name="Reatini B."/>
            <person name="Cang F.A."/>
            <person name="Jiang Q."/>
            <person name="Mckibben M.T.W."/>
            <person name="Barker M.S."/>
            <person name="Rieseberg L.H."/>
            <person name="Dlugosch K.M."/>
        </authorList>
    </citation>
    <scope>NUCLEOTIDE SEQUENCE</scope>
    <source>
        <strain evidence="1">CAN-66</strain>
        <tissue evidence="1">Leaf</tissue>
    </source>
</reference>
<dbReference type="AlphaFoldDB" id="A0AA38TSN9"/>
<evidence type="ECO:0000313" key="2">
    <source>
        <dbReference type="Proteomes" id="UP001172457"/>
    </source>
</evidence>
<sequence length="108" mass="12676">MDRTESKTNIFLWKHVDNMLKFEYINTSGPNIFVKNTLKIGFVTKRKFYLRLPEMNLKKVNDYSSALLRICSQLRCNGQSVTDVNVLKKNLLYFPCIEEDFPTFISSI</sequence>
<accession>A0AA38TSN9</accession>
<keyword evidence="2" id="KW-1185">Reference proteome</keyword>
<comment type="caution">
    <text evidence="1">The sequence shown here is derived from an EMBL/GenBank/DDBJ whole genome shotgun (WGS) entry which is preliminary data.</text>
</comment>
<organism evidence="1 2">
    <name type="scientific">Centaurea solstitialis</name>
    <name type="common">yellow star-thistle</name>
    <dbReference type="NCBI Taxonomy" id="347529"/>
    <lineage>
        <taxon>Eukaryota</taxon>
        <taxon>Viridiplantae</taxon>
        <taxon>Streptophyta</taxon>
        <taxon>Embryophyta</taxon>
        <taxon>Tracheophyta</taxon>
        <taxon>Spermatophyta</taxon>
        <taxon>Magnoliopsida</taxon>
        <taxon>eudicotyledons</taxon>
        <taxon>Gunneridae</taxon>
        <taxon>Pentapetalae</taxon>
        <taxon>asterids</taxon>
        <taxon>campanulids</taxon>
        <taxon>Asterales</taxon>
        <taxon>Asteraceae</taxon>
        <taxon>Carduoideae</taxon>
        <taxon>Cardueae</taxon>
        <taxon>Centaureinae</taxon>
        <taxon>Centaurea</taxon>
    </lineage>
</organism>
<protein>
    <submittedName>
        <fullName evidence="1">Uncharacterized protein</fullName>
    </submittedName>
</protein>
<name>A0AA38TSN9_9ASTR</name>
<dbReference type="Proteomes" id="UP001172457">
    <property type="component" value="Chromosome 1"/>
</dbReference>